<accession>A0ABP0XSR1</accession>
<dbReference type="Proteomes" id="UP001642487">
    <property type="component" value="Chromosome 10"/>
</dbReference>
<feature type="compositionally biased region" description="Acidic residues" evidence="1">
    <location>
        <begin position="406"/>
        <end position="453"/>
    </location>
</feature>
<reference evidence="2 3" key="1">
    <citation type="submission" date="2024-03" db="EMBL/GenBank/DDBJ databases">
        <authorList>
            <person name="Gkanogiannis A."/>
            <person name="Becerra Lopez-Lavalle L."/>
        </authorList>
    </citation>
    <scope>NUCLEOTIDE SEQUENCE [LARGE SCALE GENOMIC DNA]</scope>
</reference>
<dbReference type="PANTHER" id="PTHR33621">
    <property type="entry name" value="ASPARTIC/GLUTAMIC ACID-RICH PROTEIN"/>
    <property type="match status" value="1"/>
</dbReference>
<feature type="compositionally biased region" description="Acidic residues" evidence="1">
    <location>
        <begin position="323"/>
        <end position="333"/>
    </location>
</feature>
<feature type="region of interest" description="Disordered" evidence="1">
    <location>
        <begin position="222"/>
        <end position="333"/>
    </location>
</feature>
<feature type="region of interest" description="Disordered" evidence="1">
    <location>
        <begin position="610"/>
        <end position="646"/>
    </location>
</feature>
<feature type="compositionally biased region" description="Basic and acidic residues" evidence="1">
    <location>
        <begin position="233"/>
        <end position="278"/>
    </location>
</feature>
<sequence length="646" mass="72843">MDFHTLSRRELQALCKRNKIPANITNVAMADALGALPSVEGIEEFLNGERSAVPESPMKEEFVSSEFPQTALRTSTRKKAVKGETMTTRTRRTAAARVAEEPENRDLNVAMTTPSLPSGRRRTATASSACKKVDFQMTVNNQKEDNDLDQENNVIEKTPAVPKSQKRAAGASTRKRTETCNKGAAEQRVYSTRRSVRLLEKNMESLSLGEDRKMEPITVHMSFDDMPNCSGPVKEDTELETESKKTDEVERKLDEYLAVEINDREKNEMESEVKHSEEEPQMVLDDPLKSSEENLVTAKSDDDSETEAQHANSDVKCFSKDEEANEASQDDVSVEISAEEINDSDKFSLPTEGVDLTEVVHNSILVEEYGMEVESKQHQSICELEHIIEENFEEVKLMNNSAEELSLPDENVEEETEVDDDVLSSDEESVMEVKDDEDEYDYESDPTIEEEALNTDIEGDKKETEMEKDSVQAEEDDITINKSMEKWQMVEEAPPKDINVDAIDKQPEIAKDIVQCEEALVENIPTSSNNNGVKSLPSFADQFPRPTIAETKSPVKEQTISLLMNNSDVEEEEDEKTNCMERQIAEKNDLSLRQLKKMFKEKLQLSKKKGNNNINTKVVGGGGKVRTALQPVPENRMTMDELEKRF</sequence>
<evidence type="ECO:0000313" key="2">
    <source>
        <dbReference type="EMBL" id="CAK9311206.1"/>
    </source>
</evidence>
<gene>
    <name evidence="2" type="ORF">CITCOLO1_LOCUS2856</name>
</gene>
<dbReference type="EMBL" id="OZ021744">
    <property type="protein sequence ID" value="CAK9311206.1"/>
    <property type="molecule type" value="Genomic_DNA"/>
</dbReference>
<dbReference type="PANTHER" id="PTHR33621:SF2">
    <property type="entry name" value="RIBOSOMAL L1 DOMAIN-CONTAINING PROTEIN"/>
    <property type="match status" value="1"/>
</dbReference>
<organism evidence="2 3">
    <name type="scientific">Citrullus colocynthis</name>
    <name type="common">colocynth</name>
    <dbReference type="NCBI Taxonomy" id="252529"/>
    <lineage>
        <taxon>Eukaryota</taxon>
        <taxon>Viridiplantae</taxon>
        <taxon>Streptophyta</taxon>
        <taxon>Embryophyta</taxon>
        <taxon>Tracheophyta</taxon>
        <taxon>Spermatophyta</taxon>
        <taxon>Magnoliopsida</taxon>
        <taxon>eudicotyledons</taxon>
        <taxon>Gunneridae</taxon>
        <taxon>Pentapetalae</taxon>
        <taxon>rosids</taxon>
        <taxon>fabids</taxon>
        <taxon>Cucurbitales</taxon>
        <taxon>Cucurbitaceae</taxon>
        <taxon>Benincaseae</taxon>
        <taxon>Citrullus</taxon>
    </lineage>
</organism>
<evidence type="ECO:0000256" key="1">
    <source>
        <dbReference type="SAM" id="MobiDB-lite"/>
    </source>
</evidence>
<feature type="compositionally biased region" description="Basic and acidic residues" evidence="1">
    <location>
        <begin position="637"/>
        <end position="646"/>
    </location>
</feature>
<evidence type="ECO:0000313" key="3">
    <source>
        <dbReference type="Proteomes" id="UP001642487"/>
    </source>
</evidence>
<feature type="compositionally biased region" description="Basic and acidic residues" evidence="1">
    <location>
        <begin position="458"/>
        <end position="471"/>
    </location>
</feature>
<keyword evidence="3" id="KW-1185">Reference proteome</keyword>
<protein>
    <submittedName>
        <fullName evidence="2">Uncharacterized protein</fullName>
    </submittedName>
</protein>
<feature type="region of interest" description="Disordered" evidence="1">
    <location>
        <begin position="403"/>
        <end position="480"/>
    </location>
</feature>
<feature type="region of interest" description="Disordered" evidence="1">
    <location>
        <begin position="161"/>
        <end position="186"/>
    </location>
</feature>
<name>A0ABP0XSR1_9ROSI</name>
<proteinExistence type="predicted"/>